<accession>A0A1M5BLG8</accession>
<organism evidence="2 3">
    <name type="scientific">Desulfofundulus australicus DSM 11792</name>
    <dbReference type="NCBI Taxonomy" id="1121425"/>
    <lineage>
        <taxon>Bacteria</taxon>
        <taxon>Bacillati</taxon>
        <taxon>Bacillota</taxon>
        <taxon>Clostridia</taxon>
        <taxon>Eubacteriales</taxon>
        <taxon>Peptococcaceae</taxon>
        <taxon>Desulfofundulus</taxon>
    </lineage>
</organism>
<evidence type="ECO:0000256" key="1">
    <source>
        <dbReference type="SAM" id="Phobius"/>
    </source>
</evidence>
<protein>
    <recommendedName>
        <fullName evidence="4">DUF4912 domain-containing protein</fullName>
    </recommendedName>
</protein>
<gene>
    <name evidence="2" type="ORF">SAMN02745218_02247</name>
</gene>
<feature type="transmembrane region" description="Helical" evidence="1">
    <location>
        <begin position="6"/>
        <end position="24"/>
    </location>
</feature>
<keyword evidence="1" id="KW-0472">Membrane</keyword>
<keyword evidence="1" id="KW-1133">Transmembrane helix</keyword>
<dbReference type="EMBL" id="FQUW01000029">
    <property type="protein sequence ID" value="SHF43391.1"/>
    <property type="molecule type" value="Genomic_DNA"/>
</dbReference>
<dbReference type="Pfam" id="PF16258">
    <property type="entry name" value="DUF4912"/>
    <property type="match status" value="1"/>
</dbReference>
<name>A0A1M5BLG8_9FIRM</name>
<evidence type="ECO:0008006" key="4">
    <source>
        <dbReference type="Google" id="ProtNLM"/>
    </source>
</evidence>
<dbReference type="InterPro" id="IPR032585">
    <property type="entry name" value="DUF4912"/>
</dbReference>
<keyword evidence="3" id="KW-1185">Reference proteome</keyword>
<keyword evidence="1" id="KW-0812">Transmembrane</keyword>
<sequence>MSAVAPLFFGIALVVLLLVIFLWIPRRKAVQKAEPTEKFIPPLFTEEVAEELALPVPSAAEPSPPPVPELPARYGVDRLVLMVRDPYWLYAYWEITATRQEEFNATYGPRAWNITRPVLRVYDVTGVAFNGSNANSFVDINVPEEVDNWHIPVGQPNRSFCVDLGRMFPDGRFITLLRSNVVTTPRSTLSECLDEEWMWIEEVYRSYRFQFGVSSPMLIHEAAGRVAVVPLGISSPGFGPPVPESEAKIKV</sequence>
<proteinExistence type="predicted"/>
<dbReference type="Proteomes" id="UP000184196">
    <property type="component" value="Unassembled WGS sequence"/>
</dbReference>
<dbReference type="OrthoDB" id="9812700at2"/>
<dbReference type="AlphaFoldDB" id="A0A1M5BLG8"/>
<evidence type="ECO:0000313" key="3">
    <source>
        <dbReference type="Proteomes" id="UP000184196"/>
    </source>
</evidence>
<evidence type="ECO:0000313" key="2">
    <source>
        <dbReference type="EMBL" id="SHF43391.1"/>
    </source>
</evidence>
<reference evidence="3" key="1">
    <citation type="submission" date="2016-11" db="EMBL/GenBank/DDBJ databases">
        <authorList>
            <person name="Varghese N."/>
            <person name="Submissions S."/>
        </authorList>
    </citation>
    <scope>NUCLEOTIDE SEQUENCE [LARGE SCALE GENOMIC DNA]</scope>
    <source>
        <strain evidence="3">DSM 11792</strain>
    </source>
</reference>
<dbReference type="RefSeq" id="WP_073166326.1">
    <property type="nucleotide sequence ID" value="NZ_FQUW01000029.1"/>
</dbReference>